<keyword evidence="1 5" id="KW-0808">Transferase</keyword>
<dbReference type="Pfam" id="PF13302">
    <property type="entry name" value="Acetyltransf_3"/>
    <property type="match status" value="1"/>
</dbReference>
<keyword evidence="2" id="KW-0012">Acyltransferase</keyword>
<dbReference type="Gene3D" id="3.40.630.30">
    <property type="match status" value="1"/>
</dbReference>
<dbReference type="RefSeq" id="WP_352065970.1">
    <property type="nucleotide sequence ID" value="NZ_JBEPAZ010000081.1"/>
</dbReference>
<accession>A0ABV1UK00</accession>
<sequence>MIKFPLAVNHDVLMRPLEEEDFSGLCRAYLRNRDHLRPWDPLRSEDFFTEQVQADRVRGQLKERDTGRLVPWVLTFGHEIIGAVTLSNVALGPFRSANLGYWIDAKQTGRGLATEAVRAAGQAADEQLDLHRIEAGTVIANPASQRVLTKCGFDVIGTAPKYLHIDGEWRDHVLFQRILNDRSPG</sequence>
<evidence type="ECO:0000313" key="5">
    <source>
        <dbReference type="EMBL" id="MER6434071.1"/>
    </source>
</evidence>
<gene>
    <name evidence="5" type="ORF">ABT272_41215</name>
</gene>
<dbReference type="InterPro" id="IPR016181">
    <property type="entry name" value="Acyl_CoA_acyltransferase"/>
</dbReference>
<dbReference type="GO" id="GO:0016740">
    <property type="term" value="F:transferase activity"/>
    <property type="evidence" value="ECO:0007669"/>
    <property type="project" value="UniProtKB-KW"/>
</dbReference>
<dbReference type="Proteomes" id="UP001470023">
    <property type="component" value="Unassembled WGS sequence"/>
</dbReference>
<protein>
    <submittedName>
        <fullName evidence="5">GNAT family protein</fullName>
        <ecNumber evidence="5">2.-.-.-</ecNumber>
    </submittedName>
</protein>
<dbReference type="SUPFAM" id="SSF55729">
    <property type="entry name" value="Acyl-CoA N-acyltransferases (Nat)"/>
    <property type="match status" value="1"/>
</dbReference>
<comment type="similarity">
    <text evidence="3">Belongs to the acetyltransferase family. RimJ subfamily.</text>
</comment>
<dbReference type="PROSITE" id="PS51186">
    <property type="entry name" value="GNAT"/>
    <property type="match status" value="1"/>
</dbReference>
<feature type="domain" description="N-acetyltransferase" evidence="4">
    <location>
        <begin position="12"/>
        <end position="180"/>
    </location>
</feature>
<dbReference type="InterPro" id="IPR000182">
    <property type="entry name" value="GNAT_dom"/>
</dbReference>
<evidence type="ECO:0000256" key="1">
    <source>
        <dbReference type="ARBA" id="ARBA00022679"/>
    </source>
</evidence>
<dbReference type="EC" id="2.-.-.-" evidence="5"/>
<evidence type="ECO:0000256" key="3">
    <source>
        <dbReference type="ARBA" id="ARBA00038502"/>
    </source>
</evidence>
<dbReference type="EMBL" id="JBEPAZ010000081">
    <property type="protein sequence ID" value="MER6434071.1"/>
    <property type="molecule type" value="Genomic_DNA"/>
</dbReference>
<evidence type="ECO:0000256" key="2">
    <source>
        <dbReference type="ARBA" id="ARBA00023315"/>
    </source>
</evidence>
<dbReference type="PANTHER" id="PTHR43792">
    <property type="entry name" value="GNAT FAMILY, PUTATIVE (AFU_ORTHOLOGUE AFUA_3G00765)-RELATED-RELATED"/>
    <property type="match status" value="1"/>
</dbReference>
<dbReference type="PANTHER" id="PTHR43792:SF8">
    <property type="entry name" value="[RIBOSOMAL PROTEIN US5]-ALANINE N-ACETYLTRANSFERASE"/>
    <property type="match status" value="1"/>
</dbReference>
<proteinExistence type="inferred from homology"/>
<keyword evidence="6" id="KW-1185">Reference proteome</keyword>
<evidence type="ECO:0000313" key="6">
    <source>
        <dbReference type="Proteomes" id="UP001470023"/>
    </source>
</evidence>
<reference evidence="5 6" key="1">
    <citation type="submission" date="2024-06" db="EMBL/GenBank/DDBJ databases">
        <title>The Natural Products Discovery Center: Release of the First 8490 Sequenced Strains for Exploring Actinobacteria Biosynthetic Diversity.</title>
        <authorList>
            <person name="Kalkreuter E."/>
            <person name="Kautsar S.A."/>
            <person name="Yang D."/>
            <person name="Bader C.D."/>
            <person name="Teijaro C.N."/>
            <person name="Fluegel L."/>
            <person name="Davis C.M."/>
            <person name="Simpson J.R."/>
            <person name="Lauterbach L."/>
            <person name="Steele A.D."/>
            <person name="Gui C."/>
            <person name="Meng S."/>
            <person name="Li G."/>
            <person name="Viehrig K."/>
            <person name="Ye F."/>
            <person name="Su P."/>
            <person name="Kiefer A.F."/>
            <person name="Nichols A."/>
            <person name="Cepeda A.J."/>
            <person name="Yan W."/>
            <person name="Fan B."/>
            <person name="Jiang Y."/>
            <person name="Adhikari A."/>
            <person name="Zheng C.-J."/>
            <person name="Schuster L."/>
            <person name="Cowan T.M."/>
            <person name="Smanski M.J."/>
            <person name="Chevrette M.G."/>
            <person name="De Carvalho L.P.S."/>
            <person name="Shen B."/>
        </authorList>
    </citation>
    <scope>NUCLEOTIDE SEQUENCE [LARGE SCALE GENOMIC DNA]</scope>
    <source>
        <strain evidence="5 6">NPDC001166</strain>
    </source>
</reference>
<organism evidence="5 6">
    <name type="scientific">Streptomyces sp. 900105245</name>
    <dbReference type="NCBI Taxonomy" id="3154379"/>
    <lineage>
        <taxon>Bacteria</taxon>
        <taxon>Bacillati</taxon>
        <taxon>Actinomycetota</taxon>
        <taxon>Actinomycetes</taxon>
        <taxon>Kitasatosporales</taxon>
        <taxon>Streptomycetaceae</taxon>
        <taxon>Streptomyces</taxon>
    </lineage>
</organism>
<dbReference type="InterPro" id="IPR051531">
    <property type="entry name" value="N-acetyltransferase"/>
</dbReference>
<evidence type="ECO:0000259" key="4">
    <source>
        <dbReference type="PROSITE" id="PS51186"/>
    </source>
</evidence>
<name>A0ABV1UK00_9ACTN</name>
<comment type="caution">
    <text evidence="5">The sequence shown here is derived from an EMBL/GenBank/DDBJ whole genome shotgun (WGS) entry which is preliminary data.</text>
</comment>